<organism evidence="1 2">
    <name type="scientific">Arthrobacter echini</name>
    <dbReference type="NCBI Taxonomy" id="1529066"/>
    <lineage>
        <taxon>Bacteria</taxon>
        <taxon>Bacillati</taxon>
        <taxon>Actinomycetota</taxon>
        <taxon>Actinomycetes</taxon>
        <taxon>Micrococcales</taxon>
        <taxon>Micrococcaceae</taxon>
        <taxon>Arthrobacter</taxon>
    </lineage>
</organism>
<evidence type="ECO:0000313" key="2">
    <source>
        <dbReference type="Proteomes" id="UP000323410"/>
    </source>
</evidence>
<reference evidence="1 2" key="1">
    <citation type="submission" date="2019-08" db="EMBL/GenBank/DDBJ databases">
        <title>Genone of Arthrobacter echini P9.</title>
        <authorList>
            <person name="Bowman J.P."/>
        </authorList>
    </citation>
    <scope>NUCLEOTIDE SEQUENCE [LARGE SCALE GENOMIC DNA]</scope>
    <source>
        <strain evidence="1 2">P9</strain>
    </source>
</reference>
<dbReference type="InterPro" id="IPR019639">
    <property type="entry name" value="DUF2505"/>
</dbReference>
<dbReference type="OrthoDB" id="3266819at2"/>
<sequence>MALNASTSLPYDASTIVRVFTDEGFIRHMSAHVGGSLESLVVDGDTAGAFTVTIVRTLPTERLPDVARKFVGETLSVTQTERWDPPSPDGGRQSTLEMTVAGVPLNVTAVQRLIPSGADTVVDLQGAVTSSVPFLGSRIAGAAEPMIGKALNVQAAEARTWLEQH</sequence>
<dbReference type="Proteomes" id="UP000323410">
    <property type="component" value="Unassembled WGS sequence"/>
</dbReference>
<name>A0A5D0XRA5_9MICC</name>
<dbReference type="EMBL" id="VSLD01000003">
    <property type="protein sequence ID" value="TYC99004.1"/>
    <property type="molecule type" value="Genomic_DNA"/>
</dbReference>
<protein>
    <submittedName>
        <fullName evidence="1">DUF2505 domain-containing protein</fullName>
    </submittedName>
</protein>
<gene>
    <name evidence="1" type="ORF">FQ377_08375</name>
</gene>
<accession>A0A5D0XRA5</accession>
<proteinExistence type="predicted"/>
<evidence type="ECO:0000313" key="1">
    <source>
        <dbReference type="EMBL" id="TYC99004.1"/>
    </source>
</evidence>
<dbReference type="Pfam" id="PF10698">
    <property type="entry name" value="DUF2505"/>
    <property type="match status" value="1"/>
</dbReference>
<keyword evidence="2" id="KW-1185">Reference proteome</keyword>
<comment type="caution">
    <text evidence="1">The sequence shown here is derived from an EMBL/GenBank/DDBJ whole genome shotgun (WGS) entry which is preliminary data.</text>
</comment>
<dbReference type="RefSeq" id="WP_148600786.1">
    <property type="nucleotide sequence ID" value="NZ_VSLD01000003.1"/>
</dbReference>
<dbReference type="AlphaFoldDB" id="A0A5D0XRA5"/>